<dbReference type="OrthoDB" id="26523at2759"/>
<protein>
    <recommendedName>
        <fullName evidence="9">M-phase inducer phosphatase</fullName>
        <ecNumber evidence="2">3.1.3.48</ecNumber>
    </recommendedName>
</protein>
<keyword evidence="5" id="KW-0378">Hydrolase</keyword>
<proteinExistence type="inferred from homology"/>
<evidence type="ECO:0000256" key="7">
    <source>
        <dbReference type="ARBA" id="ARBA00023306"/>
    </source>
</evidence>
<dbReference type="InterPro" id="IPR036873">
    <property type="entry name" value="Rhodanese-like_dom_sf"/>
</dbReference>
<dbReference type="GO" id="GO:0000086">
    <property type="term" value="P:G2/M transition of mitotic cell cycle"/>
    <property type="evidence" value="ECO:0007669"/>
    <property type="project" value="TreeGrafter"/>
</dbReference>
<reference evidence="11 12" key="2">
    <citation type="submission" date="2016-08" db="EMBL/GenBank/DDBJ databases">
        <title>Pervasive Adenine N6-methylation of Active Genes in Fungi.</title>
        <authorList>
            <consortium name="DOE Joint Genome Institute"/>
            <person name="Mondo S.J."/>
            <person name="Dannebaum R.O."/>
            <person name="Kuo R.C."/>
            <person name="Labutti K."/>
            <person name="Haridas S."/>
            <person name="Kuo A."/>
            <person name="Salamov A."/>
            <person name="Ahrendt S.R."/>
            <person name="Lipzen A."/>
            <person name="Sullivan W."/>
            <person name="Andreopoulos W.B."/>
            <person name="Clum A."/>
            <person name="Lindquist E."/>
            <person name="Daum C."/>
            <person name="Ramamoorthy G.K."/>
            <person name="Gryganskyi A."/>
            <person name="Culley D."/>
            <person name="Magnuson J.K."/>
            <person name="James T.Y."/>
            <person name="O'Malley M.A."/>
            <person name="Stajich J.E."/>
            <person name="Spatafora J.W."/>
            <person name="Visel A."/>
            <person name="Grigoriev I.V."/>
        </authorList>
    </citation>
    <scope>NUCLEOTIDE SEQUENCE [LARGE SCALE GENOMIC DNA]</scope>
    <source>
        <strain evidence="11 12">S4</strain>
    </source>
</reference>
<evidence type="ECO:0000256" key="5">
    <source>
        <dbReference type="ARBA" id="ARBA00022801"/>
    </source>
</evidence>
<feature type="non-terminal residue" evidence="11">
    <location>
        <position position="139"/>
    </location>
</feature>
<dbReference type="GO" id="GO:0051301">
    <property type="term" value="P:cell division"/>
    <property type="evidence" value="ECO:0007669"/>
    <property type="project" value="UniProtKB-KW"/>
</dbReference>
<evidence type="ECO:0000256" key="2">
    <source>
        <dbReference type="ARBA" id="ARBA00013064"/>
    </source>
</evidence>
<dbReference type="Gene3D" id="3.40.250.10">
    <property type="entry name" value="Rhodanese-like domain"/>
    <property type="match status" value="1"/>
</dbReference>
<dbReference type="SMART" id="SM00450">
    <property type="entry name" value="RHOD"/>
    <property type="match status" value="1"/>
</dbReference>
<dbReference type="InterPro" id="IPR001763">
    <property type="entry name" value="Rhodanese-like_dom"/>
</dbReference>
<dbReference type="GO" id="GO:0005737">
    <property type="term" value="C:cytoplasm"/>
    <property type="evidence" value="ECO:0007669"/>
    <property type="project" value="TreeGrafter"/>
</dbReference>
<evidence type="ECO:0000256" key="4">
    <source>
        <dbReference type="ARBA" id="ARBA00022776"/>
    </source>
</evidence>
<evidence type="ECO:0000256" key="3">
    <source>
        <dbReference type="ARBA" id="ARBA00022618"/>
    </source>
</evidence>
<gene>
    <name evidence="11" type="ORF">BCR32DRAFT_183127</name>
</gene>
<evidence type="ECO:0000256" key="6">
    <source>
        <dbReference type="ARBA" id="ARBA00022912"/>
    </source>
</evidence>
<dbReference type="PANTHER" id="PTHR10828">
    <property type="entry name" value="M-PHASE INDUCER PHOSPHATASE DUAL SPECIFICITY PHOSPHATASE CDC25"/>
    <property type="match status" value="1"/>
</dbReference>
<evidence type="ECO:0000313" key="11">
    <source>
        <dbReference type="EMBL" id="ORX84575.1"/>
    </source>
</evidence>
<dbReference type="EMBL" id="MCFG01000049">
    <property type="protein sequence ID" value="ORX84575.1"/>
    <property type="molecule type" value="Genomic_DNA"/>
</dbReference>
<keyword evidence="6" id="KW-0904">Protein phosphatase</keyword>
<keyword evidence="7" id="KW-0131">Cell cycle</keyword>
<dbReference type="Proteomes" id="UP000193944">
    <property type="component" value="Unassembled WGS sequence"/>
</dbReference>
<dbReference type="Pfam" id="PF00581">
    <property type="entry name" value="Rhodanese"/>
    <property type="match status" value="1"/>
</dbReference>
<keyword evidence="3" id="KW-0132">Cell division</keyword>
<sequence length="139" mass="16803">DSLRRISATTLSKLLQGKYKGLYDEYHIIDCRFPYEYEGGHICNAKNINDPAELYNLFFNKKDYSKNVIIIFHCEFSSERGPWMAQFFRKADREKNRFFYPRLHYPEVYVLKGGYKEFYNNYKEFCSPQKYVEMADSKY</sequence>
<dbReference type="AlphaFoldDB" id="A0A1Y1XFP9"/>
<dbReference type="GO" id="GO:0110032">
    <property type="term" value="P:positive regulation of G2/MI transition of meiotic cell cycle"/>
    <property type="evidence" value="ECO:0007669"/>
    <property type="project" value="TreeGrafter"/>
</dbReference>
<dbReference type="GO" id="GO:0005634">
    <property type="term" value="C:nucleus"/>
    <property type="evidence" value="ECO:0007669"/>
    <property type="project" value="TreeGrafter"/>
</dbReference>
<comment type="similarity">
    <text evidence="1">Belongs to the MPI phosphatase family.</text>
</comment>
<feature type="non-terminal residue" evidence="11">
    <location>
        <position position="1"/>
    </location>
</feature>
<reference evidence="11 12" key="1">
    <citation type="submission" date="2016-08" db="EMBL/GenBank/DDBJ databases">
        <title>A Parts List for Fungal Cellulosomes Revealed by Comparative Genomics.</title>
        <authorList>
            <consortium name="DOE Joint Genome Institute"/>
            <person name="Haitjema C.H."/>
            <person name="Gilmore S.P."/>
            <person name="Henske J.K."/>
            <person name="Solomon K.V."/>
            <person name="De Groot R."/>
            <person name="Kuo A."/>
            <person name="Mondo S.J."/>
            <person name="Salamov A.A."/>
            <person name="Labutti K."/>
            <person name="Zhao Z."/>
            <person name="Chiniquy J."/>
            <person name="Barry K."/>
            <person name="Brewer H.M."/>
            <person name="Purvine S.O."/>
            <person name="Wright A.T."/>
            <person name="Boxma B."/>
            <person name="Van Alen T."/>
            <person name="Hackstein J.H."/>
            <person name="Baker S.E."/>
            <person name="Grigoriev I.V."/>
            <person name="O'Malley M.A."/>
        </authorList>
    </citation>
    <scope>NUCLEOTIDE SEQUENCE [LARGE SCALE GENOMIC DNA]</scope>
    <source>
        <strain evidence="11 12">S4</strain>
    </source>
</reference>
<feature type="domain" description="Rhodanese" evidence="10">
    <location>
        <begin position="22"/>
        <end position="127"/>
    </location>
</feature>
<dbReference type="STRING" id="1754192.A0A1Y1XFP9"/>
<keyword evidence="4" id="KW-0498">Mitosis</keyword>
<dbReference type="EC" id="3.1.3.48" evidence="2"/>
<keyword evidence="12" id="KW-1185">Reference proteome</keyword>
<dbReference type="PANTHER" id="PTHR10828:SF17">
    <property type="entry name" value="PROTEIN-TYROSINE-PHOSPHATASE"/>
    <property type="match status" value="1"/>
</dbReference>
<evidence type="ECO:0000256" key="1">
    <source>
        <dbReference type="ARBA" id="ARBA00011065"/>
    </source>
</evidence>
<comment type="catalytic activity">
    <reaction evidence="8">
        <text>O-phospho-L-tyrosyl-[protein] + H2O = L-tyrosyl-[protein] + phosphate</text>
        <dbReference type="Rhea" id="RHEA:10684"/>
        <dbReference type="Rhea" id="RHEA-COMP:10136"/>
        <dbReference type="Rhea" id="RHEA-COMP:20101"/>
        <dbReference type="ChEBI" id="CHEBI:15377"/>
        <dbReference type="ChEBI" id="CHEBI:43474"/>
        <dbReference type="ChEBI" id="CHEBI:46858"/>
        <dbReference type="ChEBI" id="CHEBI:61978"/>
        <dbReference type="EC" id="3.1.3.48"/>
    </reaction>
</comment>
<comment type="caution">
    <text evidence="11">The sequence shown here is derived from an EMBL/GenBank/DDBJ whole genome shotgun (WGS) entry which is preliminary data.</text>
</comment>
<dbReference type="InterPro" id="IPR000751">
    <property type="entry name" value="MPI_Phosphatase"/>
</dbReference>
<dbReference type="GO" id="GO:0004725">
    <property type="term" value="F:protein tyrosine phosphatase activity"/>
    <property type="evidence" value="ECO:0007669"/>
    <property type="project" value="UniProtKB-EC"/>
</dbReference>
<dbReference type="PROSITE" id="PS50206">
    <property type="entry name" value="RHODANESE_3"/>
    <property type="match status" value="1"/>
</dbReference>
<dbReference type="GO" id="GO:0010971">
    <property type="term" value="P:positive regulation of G2/M transition of mitotic cell cycle"/>
    <property type="evidence" value="ECO:0007669"/>
    <property type="project" value="TreeGrafter"/>
</dbReference>
<evidence type="ECO:0000259" key="10">
    <source>
        <dbReference type="PROSITE" id="PS50206"/>
    </source>
</evidence>
<organism evidence="11 12">
    <name type="scientific">Anaeromyces robustus</name>
    <dbReference type="NCBI Taxonomy" id="1754192"/>
    <lineage>
        <taxon>Eukaryota</taxon>
        <taxon>Fungi</taxon>
        <taxon>Fungi incertae sedis</taxon>
        <taxon>Chytridiomycota</taxon>
        <taxon>Chytridiomycota incertae sedis</taxon>
        <taxon>Neocallimastigomycetes</taxon>
        <taxon>Neocallimastigales</taxon>
        <taxon>Neocallimastigaceae</taxon>
        <taxon>Anaeromyces</taxon>
    </lineage>
</organism>
<dbReference type="FunFam" id="3.40.250.10:FF:000021">
    <property type="entry name" value="M-phase inducer phosphatase cdc-25.2"/>
    <property type="match status" value="1"/>
</dbReference>
<name>A0A1Y1XFP9_9FUNG</name>
<evidence type="ECO:0000313" key="12">
    <source>
        <dbReference type="Proteomes" id="UP000193944"/>
    </source>
</evidence>
<evidence type="ECO:0000256" key="8">
    <source>
        <dbReference type="ARBA" id="ARBA00051722"/>
    </source>
</evidence>
<dbReference type="SUPFAM" id="SSF52821">
    <property type="entry name" value="Rhodanese/Cell cycle control phosphatase"/>
    <property type="match status" value="1"/>
</dbReference>
<accession>A0A1Y1XFP9</accession>
<dbReference type="PRINTS" id="PR00716">
    <property type="entry name" value="MPIPHPHTASE"/>
</dbReference>
<evidence type="ECO:0000256" key="9">
    <source>
        <dbReference type="ARBA" id="ARBA00067190"/>
    </source>
</evidence>